<evidence type="ECO:0000313" key="2">
    <source>
        <dbReference type="Proteomes" id="UP001058403"/>
    </source>
</evidence>
<protein>
    <submittedName>
        <fullName evidence="1">Uncharacterized protein</fullName>
    </submittedName>
</protein>
<dbReference type="Proteomes" id="UP001058403">
    <property type="component" value="Chromosome"/>
</dbReference>
<proteinExistence type="predicted"/>
<dbReference type="RefSeq" id="WP_230585977.1">
    <property type="nucleotide sequence ID" value="NZ_CAXSVT010000001.1"/>
</dbReference>
<sequence length="105" mass="12266">MKYLKQIEVAETRKMDIYFSPSLEVENKANKNGLTISAVGDPEDPEFYIFYKRPISVVKKQFFRKPQTVVEDYVSEITGQTKEDVIECLNALIKNDQEFLRRKIA</sequence>
<name>A0A9X9INX4_BACFG</name>
<accession>A0A9X9INX4</accession>
<gene>
    <name evidence="1" type="ORF">NXW39_03960</name>
</gene>
<dbReference type="AlphaFoldDB" id="A0A9X9INX4"/>
<dbReference type="EMBL" id="CP103070">
    <property type="protein sequence ID" value="UVO90744.1"/>
    <property type="molecule type" value="Genomic_DNA"/>
</dbReference>
<reference evidence="1" key="1">
    <citation type="submission" date="2022-08" db="EMBL/GenBank/DDBJ databases">
        <title>Genome Sequencing of Bacteroides fragilis Group Isolates with Nanopore Technology.</title>
        <authorList>
            <person name="Tisza M.J."/>
            <person name="Smith D."/>
            <person name="Dekker J.P."/>
        </authorList>
    </citation>
    <scope>NUCLEOTIDE SEQUENCE</scope>
    <source>
        <strain evidence="1">BFG-49</strain>
    </source>
</reference>
<organism evidence="1 2">
    <name type="scientific">Bacteroides fragilis</name>
    <dbReference type="NCBI Taxonomy" id="817"/>
    <lineage>
        <taxon>Bacteria</taxon>
        <taxon>Pseudomonadati</taxon>
        <taxon>Bacteroidota</taxon>
        <taxon>Bacteroidia</taxon>
        <taxon>Bacteroidales</taxon>
        <taxon>Bacteroidaceae</taxon>
        <taxon>Bacteroides</taxon>
    </lineage>
</organism>
<evidence type="ECO:0000313" key="1">
    <source>
        <dbReference type="EMBL" id="UVO90744.1"/>
    </source>
</evidence>